<dbReference type="EMBL" id="WLZY01000001">
    <property type="protein sequence ID" value="NDL55651.1"/>
    <property type="molecule type" value="Genomic_DNA"/>
</dbReference>
<dbReference type="CDD" id="cd06587">
    <property type="entry name" value="VOC"/>
    <property type="match status" value="1"/>
</dbReference>
<dbReference type="PANTHER" id="PTHR35908">
    <property type="entry name" value="HYPOTHETICAL FUSION PROTEIN"/>
    <property type="match status" value="1"/>
</dbReference>
<evidence type="ECO:0000259" key="1">
    <source>
        <dbReference type="PROSITE" id="PS51819"/>
    </source>
</evidence>
<dbReference type="Pfam" id="PF18029">
    <property type="entry name" value="Glyoxalase_6"/>
    <property type="match status" value="2"/>
</dbReference>
<reference evidence="2 3" key="1">
    <citation type="submission" date="2019-11" db="EMBL/GenBank/DDBJ databases">
        <authorList>
            <person name="Li X.-J."/>
            <person name="Feng X.-M."/>
        </authorList>
    </citation>
    <scope>NUCLEOTIDE SEQUENCE [LARGE SCALE GENOMIC DNA]</scope>
    <source>
        <strain evidence="2 3">XMNu-373</strain>
    </source>
</reference>
<organism evidence="2 3">
    <name type="scientific">Phytoactinopolyspora mesophila</name>
    <dbReference type="NCBI Taxonomy" id="2650750"/>
    <lineage>
        <taxon>Bacteria</taxon>
        <taxon>Bacillati</taxon>
        <taxon>Actinomycetota</taxon>
        <taxon>Actinomycetes</taxon>
        <taxon>Jiangellales</taxon>
        <taxon>Jiangellaceae</taxon>
        <taxon>Phytoactinopolyspora</taxon>
    </lineage>
</organism>
<name>A0A7K3LXA9_9ACTN</name>
<dbReference type="RefSeq" id="WP_162448342.1">
    <property type="nucleotide sequence ID" value="NZ_WLZY01000001.1"/>
</dbReference>
<dbReference type="AlphaFoldDB" id="A0A7K3LXA9"/>
<feature type="domain" description="VOC" evidence="1">
    <location>
        <begin position="4"/>
        <end position="116"/>
    </location>
</feature>
<dbReference type="Gene3D" id="3.10.180.10">
    <property type="entry name" value="2,3-Dihydroxybiphenyl 1,2-Dioxygenase, domain 1"/>
    <property type="match status" value="2"/>
</dbReference>
<sequence length="238" mass="25663">MQSTLVAVTYGAQNPTRVAQFWAGLLGRELVEDGDGVLLPGADGQLGLRFVADGVPPAGQHRIHLHLTSTSLADQQHTVAIAVELGASHLDVGQRRDEGHIVLSDPEGYEFCVIEPGNRFLADCGRLGEFTCDGTRAVGAFWSKALRWPLVWDKGAQTAVQSPQGGTKVSWDAWHRAPDDLGPQRSGRQRFELVATGGDLEAEVDRLVGLGAQSLRSNDRGVIVLADPDGREFRLRAP</sequence>
<dbReference type="Proteomes" id="UP000460435">
    <property type="component" value="Unassembled WGS sequence"/>
</dbReference>
<dbReference type="InterPro" id="IPR041581">
    <property type="entry name" value="Glyoxalase_6"/>
</dbReference>
<dbReference type="SUPFAM" id="SSF54593">
    <property type="entry name" value="Glyoxalase/Bleomycin resistance protein/Dihydroxybiphenyl dioxygenase"/>
    <property type="match status" value="2"/>
</dbReference>
<dbReference type="PROSITE" id="PS51819">
    <property type="entry name" value="VOC"/>
    <property type="match status" value="1"/>
</dbReference>
<evidence type="ECO:0000313" key="3">
    <source>
        <dbReference type="Proteomes" id="UP000460435"/>
    </source>
</evidence>
<proteinExistence type="predicted"/>
<protein>
    <submittedName>
        <fullName evidence="2">VOC family protein</fullName>
    </submittedName>
</protein>
<accession>A0A7K3LXA9</accession>
<comment type="caution">
    <text evidence="2">The sequence shown here is derived from an EMBL/GenBank/DDBJ whole genome shotgun (WGS) entry which is preliminary data.</text>
</comment>
<dbReference type="InterPro" id="IPR037523">
    <property type="entry name" value="VOC_core"/>
</dbReference>
<dbReference type="PANTHER" id="PTHR35908:SF1">
    <property type="entry name" value="CONSERVED PROTEIN"/>
    <property type="match status" value="1"/>
</dbReference>
<dbReference type="InterPro" id="IPR029068">
    <property type="entry name" value="Glyas_Bleomycin-R_OHBP_Dase"/>
</dbReference>
<gene>
    <name evidence="2" type="ORF">F7O44_01045</name>
</gene>
<evidence type="ECO:0000313" key="2">
    <source>
        <dbReference type="EMBL" id="NDL55651.1"/>
    </source>
</evidence>
<keyword evidence="3" id="KW-1185">Reference proteome</keyword>